<evidence type="ECO:0000256" key="10">
    <source>
        <dbReference type="SAM" id="MobiDB-lite"/>
    </source>
</evidence>
<evidence type="ECO:0000256" key="2">
    <source>
        <dbReference type="ARBA" id="ARBA00006214"/>
    </source>
</evidence>
<gene>
    <name evidence="13" type="ORF">LX12_003478</name>
</gene>
<evidence type="ECO:0000313" key="14">
    <source>
        <dbReference type="Proteomes" id="UP001205740"/>
    </source>
</evidence>
<evidence type="ECO:0000256" key="9">
    <source>
        <dbReference type="ARBA" id="ARBA00023284"/>
    </source>
</evidence>
<keyword evidence="7 11" id="KW-0472">Membrane</keyword>
<evidence type="ECO:0000256" key="4">
    <source>
        <dbReference type="ARBA" id="ARBA00022719"/>
    </source>
</evidence>
<dbReference type="RefSeq" id="WP_253655832.1">
    <property type="nucleotide sequence ID" value="NZ_BAAAOE010000005.1"/>
</dbReference>
<organism evidence="13 14">
    <name type="scientific">Williamsia serinedens</name>
    <dbReference type="NCBI Taxonomy" id="391736"/>
    <lineage>
        <taxon>Bacteria</taxon>
        <taxon>Bacillati</taxon>
        <taxon>Actinomycetota</taxon>
        <taxon>Actinomycetes</taxon>
        <taxon>Mycobacteriales</taxon>
        <taxon>Nocardiaceae</taxon>
        <taxon>Williamsia</taxon>
    </lineage>
</organism>
<feature type="compositionally biased region" description="Basic and acidic residues" evidence="10">
    <location>
        <begin position="1"/>
        <end position="12"/>
    </location>
</feature>
<dbReference type="CDD" id="cd12922">
    <property type="entry name" value="VKOR_5"/>
    <property type="match status" value="1"/>
</dbReference>
<evidence type="ECO:0000313" key="13">
    <source>
        <dbReference type="EMBL" id="MCP2162274.1"/>
    </source>
</evidence>
<feature type="transmembrane region" description="Helical" evidence="11">
    <location>
        <begin position="112"/>
        <end position="134"/>
    </location>
</feature>
<sequence>MTTQLDDRADDRIDPDEVGPPAPGAVASWIVLITGVIGLVAAATLTIERFKLFADPGYRPSCSINPIISCGSVMTTDQAAFFGFPNPIIGIAAFSVAIVAGLLAVARVALPAWFWVGLTAGTGVGLVFIGYLITQSLYRIGALCPYCMVVWVVTPLLFVTAAQLAATALGRRSLIEAAGWLRPLLIIVYAVVVAMIAVRFWSYWSTLI</sequence>
<dbReference type="SMART" id="SM00756">
    <property type="entry name" value="VKc"/>
    <property type="match status" value="1"/>
</dbReference>
<keyword evidence="6" id="KW-0560">Oxidoreductase</keyword>
<dbReference type="PANTHER" id="PTHR34573:SF1">
    <property type="entry name" value="VITAMIN K EPOXIDE REDUCTASE DOMAIN-CONTAINING PROTEIN"/>
    <property type="match status" value="1"/>
</dbReference>
<evidence type="ECO:0000256" key="8">
    <source>
        <dbReference type="ARBA" id="ARBA00023157"/>
    </source>
</evidence>
<keyword evidence="14" id="KW-1185">Reference proteome</keyword>
<feature type="domain" description="Vitamin K epoxide reductase" evidence="12">
    <location>
        <begin position="24"/>
        <end position="165"/>
    </location>
</feature>
<keyword evidence="5 11" id="KW-1133">Transmembrane helix</keyword>
<proteinExistence type="inferred from homology"/>
<name>A0ABT1H4V3_9NOCA</name>
<evidence type="ECO:0000256" key="3">
    <source>
        <dbReference type="ARBA" id="ARBA00022692"/>
    </source>
</evidence>
<dbReference type="InterPro" id="IPR038354">
    <property type="entry name" value="VKOR_sf"/>
</dbReference>
<feature type="transmembrane region" description="Helical" evidence="11">
    <location>
        <begin position="146"/>
        <end position="168"/>
    </location>
</feature>
<evidence type="ECO:0000256" key="7">
    <source>
        <dbReference type="ARBA" id="ARBA00023136"/>
    </source>
</evidence>
<dbReference type="InterPro" id="IPR012932">
    <property type="entry name" value="VKOR"/>
</dbReference>
<dbReference type="PANTHER" id="PTHR34573">
    <property type="entry name" value="VKC DOMAIN-CONTAINING PROTEIN"/>
    <property type="match status" value="1"/>
</dbReference>
<dbReference type="InterPro" id="IPR041714">
    <property type="entry name" value="VKOR_Actinobacteria"/>
</dbReference>
<protein>
    <submittedName>
        <fullName evidence="13">Membrane protein</fullName>
    </submittedName>
</protein>
<dbReference type="Gene3D" id="1.20.1440.130">
    <property type="entry name" value="VKOR domain"/>
    <property type="match status" value="1"/>
</dbReference>
<keyword evidence="9" id="KW-0676">Redox-active center</keyword>
<dbReference type="Proteomes" id="UP001205740">
    <property type="component" value="Unassembled WGS sequence"/>
</dbReference>
<feature type="transmembrane region" description="Helical" evidence="11">
    <location>
        <begin position="180"/>
        <end position="201"/>
    </location>
</feature>
<accession>A0ABT1H4V3</accession>
<keyword evidence="4" id="KW-0874">Quinone</keyword>
<feature type="region of interest" description="Disordered" evidence="10">
    <location>
        <begin position="1"/>
        <end position="20"/>
    </location>
</feature>
<reference evidence="13 14" key="1">
    <citation type="submission" date="2022-06" db="EMBL/GenBank/DDBJ databases">
        <title>Genomic Encyclopedia of Archaeal and Bacterial Type Strains, Phase II (KMG-II): from individual species to whole genera.</title>
        <authorList>
            <person name="Goeker M."/>
        </authorList>
    </citation>
    <scope>NUCLEOTIDE SEQUENCE [LARGE SCALE GENOMIC DNA]</scope>
    <source>
        <strain evidence="13 14">DSM 45037</strain>
    </source>
</reference>
<dbReference type="EMBL" id="JAMTCG010000006">
    <property type="protein sequence ID" value="MCP2162274.1"/>
    <property type="molecule type" value="Genomic_DNA"/>
</dbReference>
<evidence type="ECO:0000256" key="6">
    <source>
        <dbReference type="ARBA" id="ARBA00023002"/>
    </source>
</evidence>
<feature type="transmembrane region" description="Helical" evidence="11">
    <location>
        <begin position="26"/>
        <end position="47"/>
    </location>
</feature>
<feature type="transmembrane region" description="Helical" evidence="11">
    <location>
        <begin position="88"/>
        <end position="106"/>
    </location>
</feature>
<evidence type="ECO:0000256" key="1">
    <source>
        <dbReference type="ARBA" id="ARBA00004141"/>
    </source>
</evidence>
<dbReference type="Pfam" id="PF07884">
    <property type="entry name" value="VKOR"/>
    <property type="match status" value="1"/>
</dbReference>
<comment type="similarity">
    <text evidence="2">Belongs to the VKOR family.</text>
</comment>
<evidence type="ECO:0000256" key="5">
    <source>
        <dbReference type="ARBA" id="ARBA00022989"/>
    </source>
</evidence>
<comment type="subcellular location">
    <subcellularLocation>
        <location evidence="1">Membrane</location>
        <topology evidence="1">Multi-pass membrane protein</topology>
    </subcellularLocation>
</comment>
<evidence type="ECO:0000259" key="12">
    <source>
        <dbReference type="SMART" id="SM00756"/>
    </source>
</evidence>
<keyword evidence="3 11" id="KW-0812">Transmembrane</keyword>
<keyword evidence="8" id="KW-1015">Disulfide bond</keyword>
<comment type="caution">
    <text evidence="13">The sequence shown here is derived from an EMBL/GenBank/DDBJ whole genome shotgun (WGS) entry which is preliminary data.</text>
</comment>
<evidence type="ECO:0000256" key="11">
    <source>
        <dbReference type="SAM" id="Phobius"/>
    </source>
</evidence>